<proteinExistence type="predicted"/>
<dbReference type="AlphaFoldDB" id="A0A9X1UHM5"/>
<dbReference type="RefSeq" id="WP_238464076.1">
    <property type="nucleotide sequence ID" value="NZ_JAKLJA010000008.1"/>
</dbReference>
<reference evidence="2" key="1">
    <citation type="submission" date="2022-01" db="EMBL/GenBank/DDBJ databases">
        <title>Genome sequence and assembly of Parabukholderia sp. RG36.</title>
        <authorList>
            <person name="Chhetri G."/>
        </authorList>
    </citation>
    <scope>NUCLEOTIDE SEQUENCE</scope>
    <source>
        <strain evidence="2">RG36</strain>
    </source>
</reference>
<keyword evidence="3" id="KW-1185">Reference proteome</keyword>
<accession>A0A9X1UHM5</accession>
<feature type="region of interest" description="Disordered" evidence="1">
    <location>
        <begin position="32"/>
        <end position="51"/>
    </location>
</feature>
<sequence>MQRRTGASMMLPLRERAFPDFVAVLALGPSGGQRKPVMNVNRPKTHLKLQA</sequence>
<dbReference type="EMBL" id="JAKLJA010000008">
    <property type="protein sequence ID" value="MCG5074228.1"/>
    <property type="molecule type" value="Genomic_DNA"/>
</dbReference>
<dbReference type="Proteomes" id="UP001139308">
    <property type="component" value="Unassembled WGS sequence"/>
</dbReference>
<comment type="caution">
    <text evidence="2">The sequence shown here is derived from an EMBL/GenBank/DDBJ whole genome shotgun (WGS) entry which is preliminary data.</text>
</comment>
<evidence type="ECO:0000313" key="2">
    <source>
        <dbReference type="EMBL" id="MCG5074228.1"/>
    </source>
</evidence>
<gene>
    <name evidence="2" type="ORF">L5014_12795</name>
</gene>
<name>A0A9X1UHM5_9BURK</name>
<protein>
    <submittedName>
        <fullName evidence="2">Uncharacterized protein</fullName>
    </submittedName>
</protein>
<evidence type="ECO:0000256" key="1">
    <source>
        <dbReference type="SAM" id="MobiDB-lite"/>
    </source>
</evidence>
<organism evidence="2 3">
    <name type="scientific">Paraburkholderia tagetis</name>
    <dbReference type="NCBI Taxonomy" id="2913261"/>
    <lineage>
        <taxon>Bacteria</taxon>
        <taxon>Pseudomonadati</taxon>
        <taxon>Pseudomonadota</taxon>
        <taxon>Betaproteobacteria</taxon>
        <taxon>Burkholderiales</taxon>
        <taxon>Burkholderiaceae</taxon>
        <taxon>Paraburkholderia</taxon>
    </lineage>
</organism>
<evidence type="ECO:0000313" key="3">
    <source>
        <dbReference type="Proteomes" id="UP001139308"/>
    </source>
</evidence>